<dbReference type="PANTHER" id="PTHR30199:SF0">
    <property type="entry name" value="INNER MEMBRANE PROTEIN YDCO"/>
    <property type="match status" value="1"/>
</dbReference>
<accession>A0A327YDT6</accession>
<keyword evidence="3" id="KW-1185">Reference proteome</keyword>
<feature type="transmembrane region" description="Helical" evidence="1">
    <location>
        <begin position="298"/>
        <end position="318"/>
    </location>
</feature>
<proteinExistence type="predicted"/>
<reference evidence="2 3" key="1">
    <citation type="submission" date="2018-06" db="EMBL/GenBank/DDBJ databases">
        <title>Genomic Encyclopedia of Type Strains, Phase III (KMG-III): the genomes of soil and plant-associated and newly described type strains.</title>
        <authorList>
            <person name="Whitman W."/>
        </authorList>
    </citation>
    <scope>NUCLEOTIDE SEQUENCE [LARGE SCALE GENOMIC DNA]</scope>
    <source>
        <strain evidence="2 3">CGMCC 1.8979</strain>
    </source>
</reference>
<organism evidence="2 3">
    <name type="scientific">Paranoxybacillus vitaminiphilus</name>
    <dbReference type="NCBI Taxonomy" id="581036"/>
    <lineage>
        <taxon>Bacteria</taxon>
        <taxon>Bacillati</taxon>
        <taxon>Bacillota</taxon>
        <taxon>Bacilli</taxon>
        <taxon>Bacillales</taxon>
        <taxon>Anoxybacillaceae</taxon>
        <taxon>Paranoxybacillus</taxon>
    </lineage>
</organism>
<feature type="transmembrane region" description="Helical" evidence="1">
    <location>
        <begin position="79"/>
        <end position="97"/>
    </location>
</feature>
<dbReference type="GO" id="GO:0042925">
    <property type="term" value="F:benzoate transmembrane transporter activity"/>
    <property type="evidence" value="ECO:0007669"/>
    <property type="project" value="InterPro"/>
</dbReference>
<dbReference type="GO" id="GO:0005886">
    <property type="term" value="C:plasma membrane"/>
    <property type="evidence" value="ECO:0007669"/>
    <property type="project" value="TreeGrafter"/>
</dbReference>
<comment type="caution">
    <text evidence="2">The sequence shown here is derived from an EMBL/GenBank/DDBJ whole genome shotgun (WGS) entry which is preliminary data.</text>
</comment>
<keyword evidence="1" id="KW-1133">Transmembrane helix</keyword>
<evidence type="ECO:0000313" key="2">
    <source>
        <dbReference type="EMBL" id="RAK18226.1"/>
    </source>
</evidence>
<sequence length="421" mass="44324">MNKITNGLKDFPKHLNISTISAGTIAAIFGCTGPALIIIGGAADGGLTHEQTISWLFAVYFFGGLIGIYLALKYRQPIAGAYSIPGAVLVASALPQFSLNEIAGAYFVAGVIVLILGITRTIGKIMDWIPVPIVMGMIVGAMIRFGTGIITSIEQLPFIAGAAVLIYLLSVRFIKILPPILTSFFVSVILVAVTNQFQFQNTESSFVIPQILIPSFNLDAIISVSLPLALLVIGAENAQATGVLMAQSYKPPVNVMTILSGIGGMVTSFFGGHNANIAGPMTAICASDEAGENKDGRYAAVVVNGILFSSFGLLAGIVVPFVTALPSALVSTVAGLAMISVLVNSLQTAFSDTKFQIGAFFALVIGMSGVSFFNISSPFWALVGGVIVSLIIEHNHFNFKSKNDKRSQLSEKTEPFASEFS</sequence>
<dbReference type="EMBL" id="QLMH01000011">
    <property type="protein sequence ID" value="RAK18226.1"/>
    <property type="molecule type" value="Genomic_DNA"/>
</dbReference>
<evidence type="ECO:0000256" key="1">
    <source>
        <dbReference type="SAM" id="Phobius"/>
    </source>
</evidence>
<name>A0A327YDT6_9BACL</name>
<feature type="transmembrane region" description="Helical" evidence="1">
    <location>
        <begin position="129"/>
        <end position="150"/>
    </location>
</feature>
<dbReference type="AlphaFoldDB" id="A0A327YDT6"/>
<feature type="transmembrane region" description="Helical" evidence="1">
    <location>
        <begin position="20"/>
        <end position="41"/>
    </location>
</feature>
<protein>
    <submittedName>
        <fullName evidence="2">Benzoate membrane transport protein</fullName>
    </submittedName>
</protein>
<dbReference type="PANTHER" id="PTHR30199">
    <property type="entry name" value="MFS FAMILY TRANSPORTER, PREDICTED SUBSTRATE BENZOATE"/>
    <property type="match status" value="1"/>
</dbReference>
<keyword evidence="1" id="KW-0472">Membrane</keyword>
<feature type="transmembrane region" description="Helical" evidence="1">
    <location>
        <begin position="211"/>
        <end position="235"/>
    </location>
</feature>
<keyword evidence="1" id="KW-0812">Transmembrane</keyword>
<feature type="transmembrane region" description="Helical" evidence="1">
    <location>
        <begin position="355"/>
        <end position="373"/>
    </location>
</feature>
<feature type="transmembrane region" description="Helical" evidence="1">
    <location>
        <begin position="53"/>
        <end position="72"/>
    </location>
</feature>
<feature type="transmembrane region" description="Helical" evidence="1">
    <location>
        <begin position="103"/>
        <end position="122"/>
    </location>
</feature>
<dbReference type="NCBIfam" id="TIGR00843">
    <property type="entry name" value="benE"/>
    <property type="match status" value="1"/>
</dbReference>
<evidence type="ECO:0000313" key="3">
    <source>
        <dbReference type="Proteomes" id="UP000248555"/>
    </source>
</evidence>
<gene>
    <name evidence="2" type="ORF">B0I26_11143</name>
</gene>
<dbReference type="RefSeq" id="WP_245934784.1">
    <property type="nucleotide sequence ID" value="NZ_QLMH01000011.1"/>
</dbReference>
<dbReference type="InterPro" id="IPR004711">
    <property type="entry name" value="Benzoate_Transporter"/>
</dbReference>
<feature type="transmembrane region" description="Helical" evidence="1">
    <location>
        <begin position="324"/>
        <end position="343"/>
    </location>
</feature>
<dbReference type="Proteomes" id="UP000248555">
    <property type="component" value="Unassembled WGS sequence"/>
</dbReference>
<dbReference type="PROSITE" id="PS51257">
    <property type="entry name" value="PROKAR_LIPOPROTEIN"/>
    <property type="match status" value="1"/>
</dbReference>
<dbReference type="Pfam" id="PF03594">
    <property type="entry name" value="BenE"/>
    <property type="match status" value="1"/>
</dbReference>